<organism evidence="2 3">
    <name type="scientific">Oceanobacillus sojae</name>
    <dbReference type="NCBI Taxonomy" id="582851"/>
    <lineage>
        <taxon>Bacteria</taxon>
        <taxon>Bacillati</taxon>
        <taxon>Bacillota</taxon>
        <taxon>Bacilli</taxon>
        <taxon>Bacillales</taxon>
        <taxon>Bacillaceae</taxon>
        <taxon>Oceanobacillus</taxon>
    </lineage>
</organism>
<dbReference type="PANTHER" id="PTHR11328:SF24">
    <property type="entry name" value="MAJOR FACILITATOR SUPERFAMILY (MFS) PROFILE DOMAIN-CONTAINING PROTEIN"/>
    <property type="match status" value="1"/>
</dbReference>
<dbReference type="GO" id="GO:0005886">
    <property type="term" value="C:plasma membrane"/>
    <property type="evidence" value="ECO:0007669"/>
    <property type="project" value="TreeGrafter"/>
</dbReference>
<dbReference type="RefSeq" id="WP_147211386.1">
    <property type="nucleotide sequence ID" value="NZ_BJYM01000013.1"/>
</dbReference>
<keyword evidence="1" id="KW-1133">Transmembrane helix</keyword>
<sequence length="460" mass="50786">MAELNVSPAVPEIKKGKPEKLGMLEKVSYGFGDLASNFVWGMTTSYLLFFYTDVFGISAAVVGTLFLITRIWDAVNDPIMGIIVDKTNSKHGKARPYILYLAVPFAILSVLTFITPDFSNTGKIIYAYVTYFLLGMIYTGINLPYGALLPLMTRDSIEKSKLGSFRMMGLAAGSIAVSALTLPLVDLLGNGNQQLGFPITMALYSVVGVVLFMFTFKFCKERFTEPVDKNNPIVFRKAAVNMFKNQPWLMVAVNSLIYFLRIGLFFGVLIYYVTYVLEQPQMVPLYLTLANVANFVGGAIAPFILKRLGNRNGSIILLTLCVPLFIAMLLLENGSFTVFTTVFFIAFTFIGVNGAANFALLADSIDYQEWKYGQRTDGLLYSAYSFATKFGIAIGSAAVAYALAWAGYNPDAITASAQDMIRVIMYAGLIVLTIAQIIALFFYKLDKFHASIVADLRNRD</sequence>
<dbReference type="OrthoDB" id="9764596at2"/>
<gene>
    <name evidence="2" type="ORF">OSO01_31720</name>
</gene>
<dbReference type="GO" id="GO:0015293">
    <property type="term" value="F:symporter activity"/>
    <property type="evidence" value="ECO:0007669"/>
    <property type="project" value="InterPro"/>
</dbReference>
<dbReference type="SUPFAM" id="SSF103473">
    <property type="entry name" value="MFS general substrate transporter"/>
    <property type="match status" value="1"/>
</dbReference>
<keyword evidence="1" id="KW-0472">Membrane</keyword>
<feature type="transmembrane region" description="Helical" evidence="1">
    <location>
        <begin position="383"/>
        <end position="403"/>
    </location>
</feature>
<accession>A0A511ZLU2</accession>
<keyword evidence="3" id="KW-1185">Reference proteome</keyword>
<feature type="transmembrane region" description="Helical" evidence="1">
    <location>
        <begin position="248"/>
        <end position="273"/>
    </location>
</feature>
<proteinExistence type="predicted"/>
<protein>
    <submittedName>
        <fullName evidence="2">MFS transporter</fullName>
    </submittedName>
</protein>
<feature type="transmembrane region" description="Helical" evidence="1">
    <location>
        <begin position="126"/>
        <end position="148"/>
    </location>
</feature>
<dbReference type="EMBL" id="BJYM01000013">
    <property type="protein sequence ID" value="GEN88433.1"/>
    <property type="molecule type" value="Genomic_DNA"/>
</dbReference>
<dbReference type="InterPro" id="IPR001927">
    <property type="entry name" value="Na/Gal_symport"/>
</dbReference>
<feature type="transmembrane region" description="Helical" evidence="1">
    <location>
        <begin position="46"/>
        <end position="68"/>
    </location>
</feature>
<feature type="transmembrane region" description="Helical" evidence="1">
    <location>
        <begin position="97"/>
        <end position="114"/>
    </location>
</feature>
<feature type="transmembrane region" description="Helical" evidence="1">
    <location>
        <begin position="312"/>
        <end position="331"/>
    </location>
</feature>
<reference evidence="2 3" key="1">
    <citation type="submission" date="2019-07" db="EMBL/GenBank/DDBJ databases">
        <title>Whole genome shotgun sequence of Oceanobacillus sojae NBRC 105379.</title>
        <authorList>
            <person name="Hosoyama A."/>
            <person name="Uohara A."/>
            <person name="Ohji S."/>
            <person name="Ichikawa N."/>
        </authorList>
    </citation>
    <scope>NUCLEOTIDE SEQUENCE [LARGE SCALE GENOMIC DNA]</scope>
    <source>
        <strain evidence="2 3">NBRC 105379</strain>
    </source>
</reference>
<dbReference type="Proteomes" id="UP000321558">
    <property type="component" value="Unassembled WGS sequence"/>
</dbReference>
<dbReference type="GO" id="GO:0006814">
    <property type="term" value="P:sodium ion transport"/>
    <property type="evidence" value="ECO:0007669"/>
    <property type="project" value="InterPro"/>
</dbReference>
<feature type="transmembrane region" description="Helical" evidence="1">
    <location>
        <begin position="337"/>
        <end position="362"/>
    </location>
</feature>
<dbReference type="Pfam" id="PF13347">
    <property type="entry name" value="MFS_2"/>
    <property type="match status" value="1"/>
</dbReference>
<evidence type="ECO:0000313" key="3">
    <source>
        <dbReference type="Proteomes" id="UP000321558"/>
    </source>
</evidence>
<dbReference type="AlphaFoldDB" id="A0A511ZLU2"/>
<feature type="transmembrane region" description="Helical" evidence="1">
    <location>
        <begin position="195"/>
        <end position="216"/>
    </location>
</feature>
<evidence type="ECO:0000313" key="2">
    <source>
        <dbReference type="EMBL" id="GEN88433.1"/>
    </source>
</evidence>
<evidence type="ECO:0000256" key="1">
    <source>
        <dbReference type="SAM" id="Phobius"/>
    </source>
</evidence>
<feature type="transmembrane region" description="Helical" evidence="1">
    <location>
        <begin position="423"/>
        <end position="443"/>
    </location>
</feature>
<dbReference type="Gene3D" id="1.20.1250.20">
    <property type="entry name" value="MFS general substrate transporter like domains"/>
    <property type="match status" value="2"/>
</dbReference>
<dbReference type="CDD" id="cd17332">
    <property type="entry name" value="MFS_MelB_like"/>
    <property type="match status" value="1"/>
</dbReference>
<name>A0A511ZLU2_9BACI</name>
<dbReference type="NCBIfam" id="TIGR00792">
    <property type="entry name" value="gph"/>
    <property type="match status" value="1"/>
</dbReference>
<keyword evidence="1" id="KW-0812">Transmembrane</keyword>
<comment type="caution">
    <text evidence="2">The sequence shown here is derived from an EMBL/GenBank/DDBJ whole genome shotgun (WGS) entry which is preliminary data.</text>
</comment>
<dbReference type="PANTHER" id="PTHR11328">
    <property type="entry name" value="MAJOR FACILITATOR SUPERFAMILY DOMAIN-CONTAINING PROTEIN"/>
    <property type="match status" value="1"/>
</dbReference>
<dbReference type="InterPro" id="IPR039672">
    <property type="entry name" value="MFS_2"/>
</dbReference>
<feature type="transmembrane region" description="Helical" evidence="1">
    <location>
        <begin position="285"/>
        <end position="305"/>
    </location>
</feature>
<dbReference type="InterPro" id="IPR036259">
    <property type="entry name" value="MFS_trans_sf"/>
</dbReference>
<dbReference type="GO" id="GO:0008643">
    <property type="term" value="P:carbohydrate transport"/>
    <property type="evidence" value="ECO:0007669"/>
    <property type="project" value="InterPro"/>
</dbReference>
<feature type="transmembrane region" description="Helical" evidence="1">
    <location>
        <begin position="169"/>
        <end position="189"/>
    </location>
</feature>